<keyword evidence="3" id="KW-1185">Reference proteome</keyword>
<comment type="caution">
    <text evidence="2">The sequence shown here is derived from an EMBL/GenBank/DDBJ whole genome shotgun (WGS) entry which is preliminary data.</text>
</comment>
<dbReference type="Proteomes" id="UP000034841">
    <property type="component" value="Unassembled WGS sequence"/>
</dbReference>
<organism evidence="2 3">
    <name type="scientific">Ceratocystis fimbriata f. sp. platani</name>
    <dbReference type="NCBI Taxonomy" id="88771"/>
    <lineage>
        <taxon>Eukaryota</taxon>
        <taxon>Fungi</taxon>
        <taxon>Dikarya</taxon>
        <taxon>Ascomycota</taxon>
        <taxon>Pezizomycotina</taxon>
        <taxon>Sordariomycetes</taxon>
        <taxon>Hypocreomycetidae</taxon>
        <taxon>Microascales</taxon>
        <taxon>Ceratocystidaceae</taxon>
        <taxon>Ceratocystis</taxon>
    </lineage>
</organism>
<evidence type="ECO:0000313" key="2">
    <source>
        <dbReference type="EMBL" id="KKF92329.1"/>
    </source>
</evidence>
<reference evidence="2 3" key="1">
    <citation type="submission" date="2015-04" db="EMBL/GenBank/DDBJ databases">
        <title>Genome sequence of Ceratocystis platani, a major pathogen of plane trees.</title>
        <authorList>
            <person name="Belbahri L."/>
        </authorList>
    </citation>
    <scope>NUCLEOTIDE SEQUENCE [LARGE SCALE GENOMIC DNA]</scope>
    <source>
        <strain evidence="2 3">CFO</strain>
    </source>
</reference>
<feature type="chain" id="PRO_5002528467" evidence="1">
    <location>
        <begin position="21"/>
        <end position="285"/>
    </location>
</feature>
<sequence length="285" mass="32854">MRFFATSLPLVLSFLTFARASILEDHGYQKFSSGNTDAVLRPNEDGGYQLLDAISFHPWMKMATIYIANNEIEPKRQNKLDLGEIYAALAQEHNRKPNNVDWVVFEVAEDPEMDISIFEIREGRNASPGDEITIVPGHTEWDAILDTKYYMYASMVNTKAIDKVLIRTVQRTTLGITYNVNSIHFYFPPWPYRNPGDKGFVSAGATKNIDMMKWEEVWKMEWRKKWPGDLENGWRVQWCDKEHEERMLRTLFAVEQEQEDSYLVKLDAHMASANKGSSNSPASSI</sequence>
<name>A0A0F8D875_CERFI</name>
<gene>
    <name evidence="2" type="ORF">CFO_g5318</name>
</gene>
<keyword evidence="1" id="KW-0732">Signal</keyword>
<dbReference type="AlphaFoldDB" id="A0A0F8D875"/>
<proteinExistence type="predicted"/>
<accession>A0A0F8D875</accession>
<feature type="signal peptide" evidence="1">
    <location>
        <begin position="1"/>
        <end position="20"/>
    </location>
</feature>
<evidence type="ECO:0000256" key="1">
    <source>
        <dbReference type="SAM" id="SignalP"/>
    </source>
</evidence>
<protein>
    <submittedName>
        <fullName evidence="2">Uncharacterized protein</fullName>
    </submittedName>
</protein>
<dbReference type="EMBL" id="LBBL01000455">
    <property type="protein sequence ID" value="KKF92329.1"/>
    <property type="molecule type" value="Genomic_DNA"/>
</dbReference>
<evidence type="ECO:0000313" key="3">
    <source>
        <dbReference type="Proteomes" id="UP000034841"/>
    </source>
</evidence>